<sequence>MRSNAVPHYFYGDPADVVEKLELDDLGCRACLSHRLVFDRLVCGDGRNDRQVGVPRVGHRCKWFRDQ</sequence>
<dbReference type="AlphaFoldDB" id="A0A285BWW9"/>
<dbReference type="Proteomes" id="UP000242498">
    <property type="component" value="Chromosome I"/>
</dbReference>
<evidence type="ECO:0000313" key="2">
    <source>
        <dbReference type="Proteomes" id="UP000242498"/>
    </source>
</evidence>
<gene>
    <name evidence="1" type="ORF">SAMN06296273_1177</name>
</gene>
<proteinExistence type="predicted"/>
<dbReference type="EMBL" id="LT907782">
    <property type="protein sequence ID" value="SNX59742.1"/>
    <property type="molecule type" value="Genomic_DNA"/>
</dbReference>
<evidence type="ECO:0000313" key="1">
    <source>
        <dbReference type="EMBL" id="SNX59742.1"/>
    </source>
</evidence>
<reference evidence="1 2" key="1">
    <citation type="submission" date="2017-08" db="EMBL/GenBank/DDBJ databases">
        <authorList>
            <person name="de Groot N.N."/>
        </authorList>
    </citation>
    <scope>NUCLEOTIDE SEQUENCE [LARGE SCALE GENOMIC DNA]</scope>
    <source>
        <strain evidence="1 2">Nm15</strain>
    </source>
</reference>
<dbReference type="RefSeq" id="WP_096292454.1">
    <property type="nucleotide sequence ID" value="NZ_LT907782.1"/>
</dbReference>
<dbReference type="OrthoDB" id="8549741at2"/>
<organism evidence="1 2">
    <name type="scientific">Nitrosomonas ureae</name>
    <dbReference type="NCBI Taxonomy" id="44577"/>
    <lineage>
        <taxon>Bacteria</taxon>
        <taxon>Pseudomonadati</taxon>
        <taxon>Pseudomonadota</taxon>
        <taxon>Betaproteobacteria</taxon>
        <taxon>Nitrosomonadales</taxon>
        <taxon>Nitrosomonadaceae</taxon>
        <taxon>Nitrosomonas</taxon>
    </lineage>
</organism>
<name>A0A285BWW9_9PROT</name>
<protein>
    <submittedName>
        <fullName evidence="1">Uncharacterized protein</fullName>
    </submittedName>
</protein>
<accession>A0A285BWW9</accession>